<protein>
    <submittedName>
        <fullName evidence="2">Phage Terminase large subunit</fullName>
    </submittedName>
</protein>
<dbReference type="InterPro" id="IPR027417">
    <property type="entry name" value="P-loop_NTPase"/>
</dbReference>
<dbReference type="Pfam" id="PF22530">
    <property type="entry name" value="Terminase-T7_RNaseH-like"/>
    <property type="match status" value="1"/>
</dbReference>
<reference evidence="2 3" key="1">
    <citation type="submission" date="2020-03" db="EMBL/GenBank/DDBJ databases">
        <authorList>
            <person name="Ansaldi M."/>
            <person name="Clavijo F."/>
        </authorList>
    </citation>
    <scope>NUCLEOTIDE SEQUENCE [LARGE SCALE GENOMIC DNA]</scope>
</reference>
<dbReference type="InterPro" id="IPR054762">
    <property type="entry name" value="Gp19_RNaseH-like"/>
</dbReference>
<evidence type="ECO:0000313" key="3">
    <source>
        <dbReference type="Proteomes" id="UP000501273"/>
    </source>
</evidence>
<proteinExistence type="predicted"/>
<dbReference type="NCBIfam" id="NF033889">
    <property type="entry name" value="termin_lrg_T7"/>
    <property type="match status" value="1"/>
</dbReference>
<accession>A0A6F8ZKZ2</accession>
<keyword evidence="3" id="KW-1185">Reference proteome</keyword>
<organism evidence="2 3">
    <name type="scientific">Xylella phage Cota</name>
    <dbReference type="NCBI Taxonomy" id="2699877"/>
    <lineage>
        <taxon>Viruses</taxon>
        <taxon>Duplodnaviria</taxon>
        <taxon>Heunggongvirae</taxon>
        <taxon>Uroviricota</taxon>
        <taxon>Caudoviricetes</taxon>
        <taxon>Autographivirales</taxon>
        <taxon>Autonotataviridae</taxon>
        <taxon>Cotavirus</taxon>
        <taxon>Cotavirus cota</taxon>
    </lineage>
</organism>
<evidence type="ECO:0000259" key="1">
    <source>
        <dbReference type="Pfam" id="PF22530"/>
    </source>
</evidence>
<sequence>MARESGEAAALRWKKLGLLQRHYVSFNKFMDDMMRELGFSPTWMQHDIASYLQYGPRNLMIQAQRGEAKSTITAMFAVWSLIQNPKCRVVIVSAGEGTANEIATLVKNLILTVDTLECLRPDKSSGDRTSTEAFDVHHSLKGIDKSPSVACVGIGANLPGKRADLVIADDVESPKNSLTATMRETLARLIKEFSAWCSTDWARIVYLGTPQSTESIYNALPQQGFDVRIWPGRYPTVEEMKNYGAYLAPSLRERIEADPSLQMGGGVTGDKGKPTDPDLFGEDKLNEKWRIWAESGFQLQYMLNTRLLDALRFPLKLTNLVVMKGGDGKNFPLVVTRGFGPQALQAYSSSGFNFQLSAPHTVSQETAALQGIYMHVDPAGGGVNGDETGYAVTGFLNGTVYLLAAGGIPGGYELEPLTTLAQIAERWKPNSIGVEKNMGYGAFVKVWLPILRKHWQGNIEEEFVHGQKEVRIISTLEPVLGRGALVVMEDVIEQDNVATEKYEATKRQTFSLFYQLAKMTRSRNALKHDDRADALEGAVRKWLAQIAIDQEKQIEKIENAKWKKWISDPLGHNRYRQSKTGGPNMLNKYRR</sequence>
<name>A0A6F8ZKZ2_9CAUD</name>
<evidence type="ECO:0000313" key="2">
    <source>
        <dbReference type="EMBL" id="CAB1282904.1"/>
    </source>
</evidence>
<dbReference type="Gene3D" id="3.40.50.300">
    <property type="entry name" value="P-loop containing nucleotide triphosphate hydrolases"/>
    <property type="match status" value="1"/>
</dbReference>
<feature type="domain" description="Terminase large subunit ribonuclease H-like" evidence="1">
    <location>
        <begin position="376"/>
        <end position="484"/>
    </location>
</feature>
<dbReference type="Proteomes" id="UP000501273">
    <property type="component" value="Chromosome"/>
</dbReference>
<dbReference type="InterPro" id="IPR047987">
    <property type="entry name" value="Gp19-like_virus"/>
</dbReference>
<dbReference type="EMBL" id="LR778216">
    <property type="protein sequence ID" value="CAB1282904.1"/>
    <property type="molecule type" value="Genomic_DNA"/>
</dbReference>